<dbReference type="AlphaFoldDB" id="S4PHC1"/>
<proteinExistence type="predicted"/>
<accession>S4PHC1</accession>
<name>S4PHC1_9NEOP</name>
<feature type="non-terminal residue" evidence="1">
    <location>
        <position position="1"/>
    </location>
</feature>
<reference evidence="1" key="1">
    <citation type="journal article" date="2013" name="BMC Genomics">
        <title>Unscrambling butterfly oogenesis.</title>
        <authorList>
            <person name="Carter J.M."/>
            <person name="Baker S.C."/>
            <person name="Pink R."/>
            <person name="Carter D.R."/>
            <person name="Collins A."/>
            <person name="Tomlin J."/>
            <person name="Gibbs M."/>
            <person name="Breuker C.J."/>
        </authorList>
    </citation>
    <scope>NUCLEOTIDE SEQUENCE</scope>
    <source>
        <tissue evidence="1">Ovary</tissue>
    </source>
</reference>
<sequence length="67" mass="7742">LLLLPPYYLVWLQHRCSLRRVSCTSYVWRQRTLSLRCNTANPSTLCTSCVTSCINNSRLVTSGIKFF</sequence>
<organism evidence="1">
    <name type="scientific">Pararge aegeria</name>
    <name type="common">speckled wood butterfly</name>
    <dbReference type="NCBI Taxonomy" id="116150"/>
    <lineage>
        <taxon>Eukaryota</taxon>
        <taxon>Metazoa</taxon>
        <taxon>Ecdysozoa</taxon>
        <taxon>Arthropoda</taxon>
        <taxon>Hexapoda</taxon>
        <taxon>Insecta</taxon>
        <taxon>Pterygota</taxon>
        <taxon>Neoptera</taxon>
        <taxon>Endopterygota</taxon>
        <taxon>Lepidoptera</taxon>
        <taxon>Glossata</taxon>
        <taxon>Ditrysia</taxon>
        <taxon>Papilionoidea</taxon>
        <taxon>Nymphalidae</taxon>
        <taxon>Satyrinae</taxon>
        <taxon>Satyrini</taxon>
        <taxon>Parargina</taxon>
        <taxon>Pararge</taxon>
    </lineage>
</organism>
<dbReference type="EMBL" id="GAIX01000519">
    <property type="protein sequence ID" value="JAA92041.1"/>
    <property type="molecule type" value="Transcribed_RNA"/>
</dbReference>
<evidence type="ECO:0000313" key="1">
    <source>
        <dbReference type="EMBL" id="JAA92041.1"/>
    </source>
</evidence>
<reference evidence="1" key="2">
    <citation type="submission" date="2013-05" db="EMBL/GenBank/DDBJ databases">
        <authorList>
            <person name="Carter J.-M."/>
            <person name="Baker S.C."/>
            <person name="Pink R."/>
            <person name="Carter D.R.F."/>
            <person name="Collins A."/>
            <person name="Tomlin J."/>
            <person name="Gibbs M."/>
            <person name="Breuker C.J."/>
        </authorList>
    </citation>
    <scope>NUCLEOTIDE SEQUENCE</scope>
    <source>
        <tissue evidence="1">Ovary</tissue>
    </source>
</reference>
<protein>
    <submittedName>
        <fullName evidence="1">Pickel</fullName>
    </submittedName>
</protein>